<gene>
    <name evidence="1" type="ORF">H8B04_09215</name>
</gene>
<accession>A0ABR7YEL3</accession>
<reference evidence="1 2" key="1">
    <citation type="submission" date="2020-08" db="EMBL/GenBank/DDBJ databases">
        <title>Sphingobacterium sp. DN04309 isolated from aquaculture water.</title>
        <authorList>
            <person name="Zhang M."/>
        </authorList>
    </citation>
    <scope>NUCLEOTIDE SEQUENCE [LARGE SCALE GENOMIC DNA]</scope>
    <source>
        <strain evidence="1 2">DN04309</strain>
    </source>
</reference>
<comment type="caution">
    <text evidence="1">The sequence shown here is derived from an EMBL/GenBank/DDBJ whole genome shotgun (WGS) entry which is preliminary data.</text>
</comment>
<keyword evidence="2" id="KW-1185">Reference proteome</keyword>
<proteinExistence type="predicted"/>
<dbReference type="Proteomes" id="UP000651271">
    <property type="component" value="Unassembled WGS sequence"/>
</dbReference>
<dbReference type="EMBL" id="JACOIJ010000015">
    <property type="protein sequence ID" value="MBD1429749.1"/>
    <property type="molecule type" value="Genomic_DNA"/>
</dbReference>
<dbReference type="RefSeq" id="WP_190302208.1">
    <property type="nucleotide sequence ID" value="NZ_JACOIJ010000015.1"/>
</dbReference>
<name>A0ABR7YEL3_9SPHI</name>
<protein>
    <submittedName>
        <fullName evidence="1">Uncharacterized protein</fullName>
    </submittedName>
</protein>
<organism evidence="1 2">
    <name type="scientific">Sphingobacterium litopenaei</name>
    <dbReference type="NCBI Taxonomy" id="2763500"/>
    <lineage>
        <taxon>Bacteria</taxon>
        <taxon>Pseudomonadati</taxon>
        <taxon>Bacteroidota</taxon>
        <taxon>Sphingobacteriia</taxon>
        <taxon>Sphingobacteriales</taxon>
        <taxon>Sphingobacteriaceae</taxon>
        <taxon>Sphingobacterium</taxon>
    </lineage>
</organism>
<evidence type="ECO:0000313" key="2">
    <source>
        <dbReference type="Proteomes" id="UP000651271"/>
    </source>
</evidence>
<evidence type="ECO:0000313" key="1">
    <source>
        <dbReference type="EMBL" id="MBD1429749.1"/>
    </source>
</evidence>
<sequence>MLADLDNLRRQIFDIRSDKLVKLALSGQLDMFSLNAPAPLIEQVGEELQEAIKKLQEKSQNSPKKPKRVLLPEHLERNSQSYAIRPEA</sequence>